<dbReference type="InterPro" id="IPR004326">
    <property type="entry name" value="Mlo"/>
</dbReference>
<feature type="transmembrane region" description="Helical" evidence="9">
    <location>
        <begin position="122"/>
        <end position="140"/>
    </location>
</feature>
<organism evidence="10 11">
    <name type="scientific">Ensete ventricosum</name>
    <name type="common">Abyssinian banana</name>
    <name type="synonym">Musa ensete</name>
    <dbReference type="NCBI Taxonomy" id="4639"/>
    <lineage>
        <taxon>Eukaryota</taxon>
        <taxon>Viridiplantae</taxon>
        <taxon>Streptophyta</taxon>
        <taxon>Embryophyta</taxon>
        <taxon>Tracheophyta</taxon>
        <taxon>Spermatophyta</taxon>
        <taxon>Magnoliopsida</taxon>
        <taxon>Liliopsida</taxon>
        <taxon>Zingiberales</taxon>
        <taxon>Musaceae</taxon>
        <taxon>Ensete</taxon>
    </lineage>
</organism>
<proteinExistence type="inferred from homology"/>
<feature type="compositionally biased region" description="Basic and acidic residues" evidence="8">
    <location>
        <begin position="197"/>
        <end position="207"/>
    </location>
</feature>
<evidence type="ECO:0000256" key="3">
    <source>
        <dbReference type="ARBA" id="ARBA00022692"/>
    </source>
</evidence>
<feature type="non-terminal residue" evidence="10">
    <location>
        <position position="1"/>
    </location>
</feature>
<dbReference type="PANTHER" id="PTHR31942:SF52">
    <property type="entry name" value="MLO-LIKE PROTEIN 1"/>
    <property type="match status" value="1"/>
</dbReference>
<evidence type="ECO:0000256" key="1">
    <source>
        <dbReference type="ARBA" id="ARBA00004141"/>
    </source>
</evidence>
<accession>A0A426YTJ5</accession>
<evidence type="ECO:0000256" key="5">
    <source>
        <dbReference type="ARBA" id="ARBA00022989"/>
    </source>
</evidence>
<comment type="subcellular location">
    <subcellularLocation>
        <location evidence="1">Membrane</location>
        <topology evidence="1">Multi-pass membrane protein</topology>
    </subcellularLocation>
</comment>
<dbReference type="Proteomes" id="UP000287651">
    <property type="component" value="Unassembled WGS sequence"/>
</dbReference>
<name>A0A426YTJ5_ENSVE</name>
<gene>
    <name evidence="10" type="ORF">B296_00024830</name>
</gene>
<dbReference type="Pfam" id="PF03094">
    <property type="entry name" value="Mlo"/>
    <property type="match status" value="3"/>
</dbReference>
<protein>
    <recommendedName>
        <fullName evidence="12">MLO-like protein</fullName>
    </recommendedName>
</protein>
<evidence type="ECO:0000256" key="7">
    <source>
        <dbReference type="ARBA" id="ARBA00023265"/>
    </source>
</evidence>
<evidence type="ECO:0000256" key="4">
    <source>
        <dbReference type="ARBA" id="ARBA00022821"/>
    </source>
</evidence>
<dbReference type="GO" id="GO:0006952">
    <property type="term" value="P:defense response"/>
    <property type="evidence" value="ECO:0007669"/>
    <property type="project" value="UniProtKB-KW"/>
</dbReference>
<evidence type="ECO:0000256" key="8">
    <source>
        <dbReference type="SAM" id="MobiDB-lite"/>
    </source>
</evidence>
<comment type="caution">
    <text evidence="10">The sequence shown here is derived from an EMBL/GenBank/DDBJ whole genome shotgun (WGS) entry which is preliminary data.</text>
</comment>
<feature type="region of interest" description="Disordered" evidence="8">
    <location>
        <begin position="197"/>
        <end position="216"/>
    </location>
</feature>
<evidence type="ECO:0000313" key="11">
    <source>
        <dbReference type="Proteomes" id="UP000287651"/>
    </source>
</evidence>
<reference evidence="10 11" key="1">
    <citation type="journal article" date="2014" name="Agronomy (Basel)">
        <title>A Draft Genome Sequence for Ensete ventricosum, the Drought-Tolerant Tree Against Hunger.</title>
        <authorList>
            <person name="Harrison J."/>
            <person name="Moore K.A."/>
            <person name="Paszkiewicz K."/>
            <person name="Jones T."/>
            <person name="Grant M."/>
            <person name="Ambacheew D."/>
            <person name="Muzemil S."/>
            <person name="Studholme D.J."/>
        </authorList>
    </citation>
    <scope>NUCLEOTIDE SEQUENCE [LARGE SCALE GENOMIC DNA]</scope>
</reference>
<dbReference type="PANTHER" id="PTHR31942">
    <property type="entry name" value="MLO-LIKE PROTEIN 1"/>
    <property type="match status" value="1"/>
</dbReference>
<feature type="transmembrane region" description="Helical" evidence="9">
    <location>
        <begin position="16"/>
        <end position="36"/>
    </location>
</feature>
<comment type="similarity">
    <text evidence="2">Belongs to the MLO family.</text>
</comment>
<evidence type="ECO:0000256" key="2">
    <source>
        <dbReference type="ARBA" id="ARBA00006574"/>
    </source>
</evidence>
<keyword evidence="6 9" id="KW-0472">Membrane</keyword>
<dbReference type="EMBL" id="AMZH03010313">
    <property type="protein sequence ID" value="RRT54991.1"/>
    <property type="molecule type" value="Genomic_DNA"/>
</dbReference>
<evidence type="ECO:0000256" key="6">
    <source>
        <dbReference type="ARBA" id="ARBA00023136"/>
    </source>
</evidence>
<keyword evidence="5 9" id="KW-1133">Transmembrane helix</keyword>
<dbReference type="AlphaFoldDB" id="A0A426YTJ5"/>
<sequence>AAAVGGEMKLEFTPTWIVAAVCSLMVVISLVVERLLHRLGKHVFPDLFFLFQGKVPLLSLEAIHQLHIFIFVLAVTHVAFSALTMLLGGAKVSFCLFIRYVSGNNGRIQSRKKSREMVWLDFLAHWYLWAFVIIFLLLNINGWHTYFWITFIPLIHVQEGILDWAQKVKRRKDNGLVRSRQGQDEPSRKIELQKLVQQKESDLEEGRSATTSANVS</sequence>
<evidence type="ECO:0008006" key="12">
    <source>
        <dbReference type="Google" id="ProtNLM"/>
    </source>
</evidence>
<evidence type="ECO:0000256" key="9">
    <source>
        <dbReference type="SAM" id="Phobius"/>
    </source>
</evidence>
<evidence type="ECO:0000313" key="10">
    <source>
        <dbReference type="EMBL" id="RRT54991.1"/>
    </source>
</evidence>
<keyword evidence="7" id="KW-0568">Pathogenesis-related protein</keyword>
<keyword evidence="3 9" id="KW-0812">Transmembrane</keyword>
<dbReference type="GO" id="GO:0016020">
    <property type="term" value="C:membrane"/>
    <property type="evidence" value="ECO:0007669"/>
    <property type="project" value="UniProtKB-SubCell"/>
</dbReference>
<keyword evidence="4" id="KW-0611">Plant defense</keyword>